<dbReference type="HOGENOM" id="CLU_120444_0_0_5"/>
<reference evidence="1 2" key="1">
    <citation type="submission" date="2009-05" db="EMBL/GenBank/DDBJ databases">
        <authorList>
            <person name="Setubal J.C."/>
            <person name="Boyle S."/>
            <person name="Crasta O.R."/>
            <person name="Gillespie J.J."/>
            <person name="Kenyon R.W."/>
            <person name="Lu J."/>
            <person name="Mane S."/>
            <person name="Nagrani S."/>
            <person name="Shallom J.M."/>
            <person name="Shallom S."/>
            <person name="Shukla M."/>
            <person name="Snyder E.E."/>
            <person name="Sobral B.W."/>
            <person name="Wattam A.R."/>
            <person name="Will R."/>
            <person name="Williams K."/>
            <person name="Yoo H."/>
            <person name="Munk C."/>
            <person name="Tapia R."/>
            <person name="Green L."/>
            <person name="Rogers Y."/>
            <person name="Detter J.C."/>
            <person name="Bruce D."/>
            <person name="Brettin T.S."/>
            <person name="Tsolis R."/>
        </authorList>
    </citation>
    <scope>NUCLEOTIDE SEQUENCE [LARGE SCALE GENOMIC DNA]</scope>
    <source>
        <strain evidence="1 2">LMG 3301</strain>
    </source>
</reference>
<comment type="caution">
    <text evidence="1">The sequence shown here is derived from an EMBL/GenBank/DDBJ whole genome shotgun (WGS) entry which is preliminary data.</text>
</comment>
<proteinExistence type="predicted"/>
<dbReference type="GeneID" id="57307743"/>
<organism evidence="1 2">
    <name type="scientific">Brucella intermedia LMG 3301</name>
    <dbReference type="NCBI Taxonomy" id="641118"/>
    <lineage>
        <taxon>Bacteria</taxon>
        <taxon>Pseudomonadati</taxon>
        <taxon>Pseudomonadota</taxon>
        <taxon>Alphaproteobacteria</taxon>
        <taxon>Hyphomicrobiales</taxon>
        <taxon>Brucellaceae</taxon>
        <taxon>Brucella/Ochrobactrum group</taxon>
        <taxon>Brucella</taxon>
    </lineage>
</organism>
<dbReference type="EMBL" id="ACQA01000001">
    <property type="protein sequence ID" value="EEQ96348.1"/>
    <property type="molecule type" value="Genomic_DNA"/>
</dbReference>
<sequence>MTRQRGRGRLSSIDLLPPECDHVITWAAQQFADRDRTLVDIYAEFKNKLIAVQGEQGVAFDIPAFSSFHRHSVRLAQMTRRLEQTREIAATMSERFDAEASDDLTLVAAEAIKALIYELLESAGDAGINTKGAMELANALRAASAAQSVSTARRQKVEAEFEAKTEKVLEKVAKEAGLSAAAVSQLRRDFLGVKTPEEKKPAGEA</sequence>
<gene>
    <name evidence="1" type="ORF">OINT_1001774</name>
</gene>
<dbReference type="Pfam" id="PF11985">
    <property type="entry name" value="Phage_Mu_Gp27"/>
    <property type="match status" value="1"/>
</dbReference>
<accession>C4WG41</accession>
<dbReference type="AlphaFoldDB" id="C4WG41"/>
<name>C4WG41_9HYPH</name>
<evidence type="ECO:0000313" key="2">
    <source>
        <dbReference type="Proteomes" id="UP000004386"/>
    </source>
</evidence>
<dbReference type="Proteomes" id="UP000004386">
    <property type="component" value="Unassembled WGS sequence"/>
</dbReference>
<evidence type="ECO:0000313" key="1">
    <source>
        <dbReference type="EMBL" id="EEQ96348.1"/>
    </source>
</evidence>
<dbReference type="InterPro" id="IPR021874">
    <property type="entry name" value="Phage_Mu_Gp27"/>
</dbReference>
<protein>
    <submittedName>
        <fullName evidence="1">Phage protein</fullName>
    </submittedName>
</protein>
<dbReference type="RefSeq" id="WP_006467432.1">
    <property type="nucleotide sequence ID" value="NZ_ACQA01000001.1"/>
</dbReference>